<evidence type="ECO:0000313" key="2">
    <source>
        <dbReference type="EMBL" id="TQR25634.1"/>
    </source>
</evidence>
<dbReference type="EMBL" id="SADV01000045">
    <property type="protein sequence ID" value="TQR25634.1"/>
    <property type="molecule type" value="Genomic_DNA"/>
</dbReference>
<accession>A0A544U4E5</accession>
<evidence type="ECO:0000313" key="3">
    <source>
        <dbReference type="Proteomes" id="UP000317944"/>
    </source>
</evidence>
<protein>
    <submittedName>
        <fullName evidence="2">Uncharacterized protein</fullName>
    </submittedName>
</protein>
<reference evidence="2 3" key="1">
    <citation type="submission" date="2018-03" db="EMBL/GenBank/DDBJ databases">
        <title>Aerobic endospore-forming bacteria genome sequencing and assembly.</title>
        <authorList>
            <person name="Cavalcante D.A."/>
            <person name="Driks A."/>
            <person name="Putonti C."/>
            <person name="De-Souza M.T."/>
        </authorList>
    </citation>
    <scope>NUCLEOTIDE SEQUENCE [LARGE SCALE GENOMIC DNA]</scope>
    <source>
        <strain evidence="2 3">SDF0037</strain>
    </source>
</reference>
<dbReference type="AlphaFoldDB" id="A0A544U4E5"/>
<sequence length="118" mass="12727">MKKLKKLVLSSALALSTLGVVSVSETEQASAVNSYWSDKCKNDDLCMNLNYMSMRVGTENGWAHTKVEIISGAASGLATVTADGKKVKALKPGEVVAKMYDRTGVETGKYTMYVLTLK</sequence>
<keyword evidence="1" id="KW-0732">Signal</keyword>
<feature type="chain" id="PRO_5039182090" evidence="1">
    <location>
        <begin position="23"/>
        <end position="118"/>
    </location>
</feature>
<dbReference type="RefSeq" id="WP_142511104.1">
    <property type="nucleotide sequence ID" value="NZ_SADV01000045.1"/>
</dbReference>
<proteinExistence type="predicted"/>
<feature type="signal peptide" evidence="1">
    <location>
        <begin position="1"/>
        <end position="22"/>
    </location>
</feature>
<organism evidence="2 3">
    <name type="scientific">Lysinibacillus sphaericus</name>
    <name type="common">Bacillus sphaericus</name>
    <dbReference type="NCBI Taxonomy" id="1421"/>
    <lineage>
        <taxon>Bacteria</taxon>
        <taxon>Bacillati</taxon>
        <taxon>Bacillota</taxon>
        <taxon>Bacilli</taxon>
        <taxon>Bacillales</taxon>
        <taxon>Bacillaceae</taxon>
        <taxon>Lysinibacillus</taxon>
    </lineage>
</organism>
<comment type="caution">
    <text evidence="2">The sequence shown here is derived from an EMBL/GenBank/DDBJ whole genome shotgun (WGS) entry which is preliminary data.</text>
</comment>
<evidence type="ECO:0000256" key="1">
    <source>
        <dbReference type="SAM" id="SignalP"/>
    </source>
</evidence>
<name>A0A544U4E5_LYSSH</name>
<gene>
    <name evidence="2" type="ORF">C7Y47_24400</name>
</gene>
<dbReference type="Proteomes" id="UP000317944">
    <property type="component" value="Unassembled WGS sequence"/>
</dbReference>